<dbReference type="HOGENOM" id="CLU_000022_11_1_9"/>
<dbReference type="Pfam" id="PF00501">
    <property type="entry name" value="AMP-binding"/>
    <property type="match status" value="3"/>
</dbReference>
<dbReference type="Gene3D" id="3.30.559.30">
    <property type="entry name" value="Nonribosomal peptide synthetase, condensation domain"/>
    <property type="match status" value="3"/>
</dbReference>
<sequence length="3427" mass="392835">MDQKFVAFDLSHPQKRIWHTEEIYSDRGALNLGLFIRIQSKIDYHAMNKAINQVLSHSDSLRIRLTNNKGQEPSQYFADYTYSEFDYLDFSDSTDEENLNHWVVNKLEEPFKLIESELFYFAIIKLEENIFYIFCKFHHIIFDGLSSDLLTRRIIECYEKINSGSPFEHPMQGSYIDFLENETKYLRSKRFKKDEQFWLEEFNTSPSSVGLKSYNPFLTETRALRENKKIPKELYAKIGKFTAEFDISVYSLFVAVLNITLYRWTASTDIVTGLIYGNRVGKLEKNTLGMMVNTIPFKININPDEKLTSFLTRLVKKQRKVLTHQRYPFNLLSEKIQGNEKGFTRLFGVTIDYRTETFNKKLDNDMYWIPNIHEINDLSIHINEKIDICELNLQIGYRKDLFTDLEIKSFIDSFYTVLESVVQNPDQRINDINIISEQERKRLMMGFNKNSSEFTVNRTIQDLFENQVKINPELIAVVFDEKEYSYQYINDKANQLANFLQKKGVEEENLVGVCLERSVDLIITLIGILKAGCAYVPIDPLLPKQRIEYILDDASIEHIVTQENLLELIPDNMIDICIDRDELYINIEATTNIITKTNPKKLANVIYTSGSTGRPKGVPVSHKSLVNLLNSLKKDLGTCATDRLLSVTTMSFDIFGVEVYLPLISGATVILANREVSMDGTKLKEAYSKSKPTIMFGTPATWRLLLMVGWQGSSELKILCGGESWDRKLASELQKRSAELWNMYGPTETTICSVMHKVTEKEGPIKIGKPIENTELYVLDEHMQPVPIGVAGELYIGGKGVAKGYWNRPDLTEERFLANQFTGQGKIFRTGDRVRYHSNGDLEYLDRLDNQVQLRGYRIELSEIEVALLEHPCVNEVVVLIKNLASNETTLIAYVVGDAPENELRRYLRNMLPEFMVPSFFVSLKSMPLTSNGKVDRKSLPDLATNKKEIIAPRTSEENKIVSVWRELLNIEQIGIKESFFELGGNSLIATRVIYQLQETFDVKLTVKDLFEHPTVEELARKVCELQVEIGFQRRDFSVKPVSRKSPLPLSYAQQRLWFIEQLEGVSALYNIPVVWKLKGKWEHKPLEKAWNKLIERHESLRTLFIENEVGDPLQVISPHEYQTISFEMVPSYFNEVQKEVYIQKEVEKPFELDKGPLIRAKIFKEKETDWILTCTMHHIISDGWSINILFDEWMKLYDEEVGNGFANLKPLPIQYIDFAQWQRKWLKDDVLNKQLAFWREELNGDLPLLKLPYNHPNILGQRNEGKIYSAQLSHDLVERINIMSKNEGTTLFIIFMAAYQSFLSRYTGQEDILVGSPIANRNHKEIEGLIGYFSNTLVYRANVTKDMSFKELLLQTRNKAVKAYENQDVPFERIVEEISPERNINISPIFQTMFSFQTSNYDKTLRERAEEKYIHTSKAKYDLTLFCIEEKGKFILTFEYNSNLFDTITIKRLLENFEEWLYQITNNSNSLLRDLQIMSSEERKFLLEDINVPSLPSPNLEYKVQQVIEKQVKGRPDAVAAVCGSESITYKELNERANRLANCLRKKGVGQNDLVALLAERSINMLVGILGVLKAGGAYVPLDSAHPNKRLSTILANSSVKAILTEQEWERRSLKLAKEVSERISVLSLDNKGKMEGYSLENPPFINEGQDLANVFFTSGSTGNPKGAMVEHDGMLNHLYAKINLLELDEESIVAQNASHCFDISVWQFLAPLMVGGQVVIYKNEISTDPQALFNSVRDDCVTVLEMVPPMIDLFIQEAGEKEEERKLLPKLAYLISTGEGLPVSLLNKWREVYPNIKVVNTYGATECSDDTSHAILDERYMSEEASYVSLGIPIPNIRHYLLDEWQRPVPIGCIGEIYIAGIGVGRGYLNDPERTNENFIRNPFDDGMGKRMYKTGDLGRFTSDGELVFISRVDYQVKIRGYRIELGEIEAAALKHPEINQCVASIHPDKDDCIVAYVVAQKEVEEIRKYLNTQLPEYMIPEQFIKLEKMPLNRNGKIDRKALPLPVVEKTNSASFNQPKDEWEEKLLRVWEEVLGVSQIGTNENFFELGGHSLKTIQIRSRLKKEYGADITLKELFDNQTVSELAPIFKKSISHETSSNFIIPKVQGNIYPMSHAQQRLFLIDSIDQKNLSYNMPVTFEIKGSLKLDAFREAFSSLVSRHEGLRTTFEIQDGEPIQVIHDQMRGFYNEIDLSEQSPSDRLEEFKIYKINNEETNFDLQSGPLFIVKIIKFSDFEYALLMNMHHIIGDFWSWEVLMKDLSKMYLSFCENKDDSIADLKLQYKDYSSWQNKRLNGGELKDSERYWVEQFKKEIPVLELPLDYPRSEAQKFEVTHEKITLNQEKLIKLKQLSKSQDVTNFMSLLATIGIFISKIAGQEDIVVGTPEAGRNNVDLEGIIGFFVNTLPLKLNINSDITFFELLRKCKNVAVNAYDHHEYPFDLLVEKLGVEREISRNPLFSVMFQLVHPSPMPILKDINLISIPTTKRWSNFDLTIVCEENLDKLDINFNYRKDFFKADTIRRWLEHLEMLIEEILEDPHRNISEIPIWHNAKVLSTKTNYYTNTSDDYLRKTCVHQLFEEIVKEYPGKIAVEYGEDYITYQELDEKSNQLAHYLRKCGVQQGSNVAISLERSLEIPIALLGVMKAGGTYVPIDPYLPSERLQYMLEDSNAKILIANQFFDSSLINGLKVIGLEDINNLTESKEILGLPLTSNQTAYIIYTSGSTGKPKGVQVSHKSLVNLLNSMKKEPGICEADRVLSVTSISFDVFGADLYLPLITGATVILVNRDVSMDGTRLKQAFSESKPTIMYGTPATWRLLLMGGWQGSSNLKVLCGGESWDRKLATELQKRSAEVWNTYGPTETTITSTIYKVKEKEGPVKIGKPIENTELYVLDEHMKPVPIGVAGELYIGGEGVAKGYWNRPELTEERFIENLFTGRGKIYRTGDRVRFHSNGDLEYLGRLDNQVKIRGYRIEPSEIESVLKENPLIRDSIVLAQENSIGELQLNAYIVALPHKQLDFNELRSYCLSKLPNYMCPLGFNQLEKIPLTTNGKVDTRKLREATVTVINRDKCQPRNLNELKMSKIWGELLNIQNVGINDNFFTIGGHSLKALQMKILIQEQFNTDISMALIFKYPTISDLCTQLSTEIKAETNLMNILQHGSDASTPLILIHPHGGGILPYIHLVNELNSAHRIYGIQAKGYESNELPNNKMEDIVNSYVIEIRKVLPKGPYRLMGWSFGGTVAYEIARKLEGLNEKIEFLGLLDVHPLGSHMVDKEFTKRDAIRHFSLLLDLNYERISHYASEDCIPKLLEEAKKTGKWSPGMTVESIRRQIDVLTAHSKAMMDYRYSSPIQSNIELFCVNEVSNLSTSLVNSNEWFNRTTGNVSIINIGGNHHTMVELPHVSNLAKEIDGYLAKKKYKKGEGLGEYINT</sequence>
<protein>
    <recommendedName>
        <fullName evidence="6">Carrier domain-containing protein</fullName>
    </recommendedName>
</protein>
<dbReference type="FunFam" id="3.40.50.12780:FF:000012">
    <property type="entry name" value="Non-ribosomal peptide synthetase"/>
    <property type="match status" value="3"/>
</dbReference>
<dbReference type="GO" id="GO:0003824">
    <property type="term" value="F:catalytic activity"/>
    <property type="evidence" value="ECO:0007669"/>
    <property type="project" value="InterPro"/>
</dbReference>
<dbReference type="SUPFAM" id="SSF47336">
    <property type="entry name" value="ACP-like"/>
    <property type="match status" value="3"/>
</dbReference>
<keyword evidence="8" id="KW-1185">Reference proteome</keyword>
<dbReference type="Pfam" id="PF00550">
    <property type="entry name" value="PP-binding"/>
    <property type="match status" value="3"/>
</dbReference>
<evidence type="ECO:0000256" key="2">
    <source>
        <dbReference type="ARBA" id="ARBA00006432"/>
    </source>
</evidence>
<dbReference type="NCBIfam" id="NF003417">
    <property type="entry name" value="PRK04813.1"/>
    <property type="match status" value="3"/>
</dbReference>
<accession>A0A060LSK9</accession>
<dbReference type="InterPro" id="IPR000873">
    <property type="entry name" value="AMP-dep_synth/lig_dom"/>
</dbReference>
<dbReference type="PATRIC" id="fig|1246626.3.peg.487"/>
<name>A0A060LSK9_9BACI</name>
<organism evidence="7 8">
    <name type="scientific">Shouchella lehensis G1</name>
    <dbReference type="NCBI Taxonomy" id="1246626"/>
    <lineage>
        <taxon>Bacteria</taxon>
        <taxon>Bacillati</taxon>
        <taxon>Bacillota</taxon>
        <taxon>Bacilli</taxon>
        <taxon>Bacillales</taxon>
        <taxon>Bacillaceae</taxon>
        <taxon>Shouchella</taxon>
    </lineage>
</organism>
<evidence type="ECO:0000256" key="3">
    <source>
        <dbReference type="ARBA" id="ARBA00022450"/>
    </source>
</evidence>
<feature type="domain" description="Carrier" evidence="6">
    <location>
        <begin position="3069"/>
        <end position="3144"/>
    </location>
</feature>
<evidence type="ECO:0000256" key="1">
    <source>
        <dbReference type="ARBA" id="ARBA00001957"/>
    </source>
</evidence>
<dbReference type="InterPro" id="IPR045851">
    <property type="entry name" value="AMP-bd_C_sf"/>
</dbReference>
<dbReference type="InterPro" id="IPR009081">
    <property type="entry name" value="PP-bd_ACP"/>
</dbReference>
<dbReference type="eggNOG" id="COG1020">
    <property type="taxonomic scope" value="Bacteria"/>
</dbReference>
<evidence type="ECO:0000313" key="7">
    <source>
        <dbReference type="EMBL" id="AIC93107.1"/>
    </source>
</evidence>
<dbReference type="PANTHER" id="PTHR45527:SF1">
    <property type="entry name" value="FATTY ACID SYNTHASE"/>
    <property type="match status" value="1"/>
</dbReference>
<dbReference type="Gene3D" id="2.30.38.10">
    <property type="entry name" value="Luciferase, Domain 3"/>
    <property type="match status" value="2"/>
</dbReference>
<dbReference type="InterPro" id="IPR001031">
    <property type="entry name" value="Thioesterase"/>
</dbReference>
<dbReference type="CDD" id="cd05930">
    <property type="entry name" value="A_NRPS"/>
    <property type="match status" value="2"/>
</dbReference>
<dbReference type="InterPro" id="IPR042099">
    <property type="entry name" value="ANL_N_sf"/>
</dbReference>
<comment type="cofactor">
    <cofactor evidence="1">
        <name>pantetheine 4'-phosphate</name>
        <dbReference type="ChEBI" id="CHEBI:47942"/>
    </cofactor>
</comment>
<dbReference type="InterPro" id="IPR036736">
    <property type="entry name" value="ACP-like_sf"/>
</dbReference>
<dbReference type="InterPro" id="IPR020845">
    <property type="entry name" value="AMP-binding_CS"/>
</dbReference>
<dbReference type="Gene3D" id="3.40.50.980">
    <property type="match status" value="4"/>
</dbReference>
<evidence type="ECO:0000259" key="6">
    <source>
        <dbReference type="PROSITE" id="PS50075"/>
    </source>
</evidence>
<feature type="domain" description="Carrier" evidence="6">
    <location>
        <begin position="2020"/>
        <end position="2095"/>
    </location>
</feature>
<dbReference type="InterPro" id="IPR006162">
    <property type="entry name" value="Ppantetheine_attach_site"/>
</dbReference>
<dbReference type="PROSITE" id="PS00012">
    <property type="entry name" value="PHOSPHOPANTETHEINE"/>
    <property type="match status" value="1"/>
</dbReference>
<dbReference type="SMART" id="SM00823">
    <property type="entry name" value="PKS_PP"/>
    <property type="match status" value="3"/>
</dbReference>
<evidence type="ECO:0000313" key="8">
    <source>
        <dbReference type="Proteomes" id="UP000027142"/>
    </source>
</evidence>
<feature type="domain" description="Carrier" evidence="6">
    <location>
        <begin position="952"/>
        <end position="1027"/>
    </location>
</feature>
<dbReference type="GO" id="GO:0008610">
    <property type="term" value="P:lipid biosynthetic process"/>
    <property type="evidence" value="ECO:0007669"/>
    <property type="project" value="UniProtKB-ARBA"/>
</dbReference>
<dbReference type="SUPFAM" id="SSF56801">
    <property type="entry name" value="Acetyl-CoA synthetase-like"/>
    <property type="match status" value="3"/>
</dbReference>
<dbReference type="InterPro" id="IPR010071">
    <property type="entry name" value="AA_adenyl_dom"/>
</dbReference>
<dbReference type="CDD" id="cd12116">
    <property type="entry name" value="A_NRPS_Ta1_like"/>
    <property type="match status" value="1"/>
</dbReference>
<dbReference type="PROSITE" id="PS50075">
    <property type="entry name" value="CARRIER"/>
    <property type="match status" value="3"/>
</dbReference>
<dbReference type="GO" id="GO:0043041">
    <property type="term" value="P:amino acid activation for nonribosomal peptide biosynthetic process"/>
    <property type="evidence" value="ECO:0007669"/>
    <property type="project" value="TreeGrafter"/>
</dbReference>
<dbReference type="Gene3D" id="3.30.559.10">
    <property type="entry name" value="Chloramphenicol acetyltransferase-like domain"/>
    <property type="match status" value="3"/>
</dbReference>
<dbReference type="CDD" id="cd19531">
    <property type="entry name" value="LCL_NRPS-like"/>
    <property type="match status" value="2"/>
</dbReference>
<dbReference type="Gene3D" id="3.40.50.1820">
    <property type="entry name" value="alpha/beta hydrolase"/>
    <property type="match status" value="1"/>
</dbReference>
<dbReference type="GO" id="GO:0005829">
    <property type="term" value="C:cytosol"/>
    <property type="evidence" value="ECO:0007669"/>
    <property type="project" value="TreeGrafter"/>
</dbReference>
<dbReference type="GO" id="GO:0044550">
    <property type="term" value="P:secondary metabolite biosynthetic process"/>
    <property type="evidence" value="ECO:0007669"/>
    <property type="project" value="TreeGrafter"/>
</dbReference>
<dbReference type="RefSeq" id="WP_038476765.1">
    <property type="nucleotide sequence ID" value="NZ_CP003923.1"/>
</dbReference>
<dbReference type="GO" id="GO:0031177">
    <property type="term" value="F:phosphopantetheine binding"/>
    <property type="evidence" value="ECO:0007669"/>
    <property type="project" value="InterPro"/>
</dbReference>
<dbReference type="Gene3D" id="1.10.1200.10">
    <property type="entry name" value="ACP-like"/>
    <property type="match status" value="3"/>
</dbReference>
<dbReference type="InterPro" id="IPR020806">
    <property type="entry name" value="PKS_PP-bd"/>
</dbReference>
<dbReference type="FunFam" id="1.10.1200.10:FF:000005">
    <property type="entry name" value="Nonribosomal peptide synthetase 1"/>
    <property type="match status" value="2"/>
</dbReference>
<dbReference type="PANTHER" id="PTHR45527">
    <property type="entry name" value="NONRIBOSOMAL PEPTIDE SYNTHETASE"/>
    <property type="match status" value="1"/>
</dbReference>
<dbReference type="InterPro" id="IPR029058">
    <property type="entry name" value="AB_hydrolase_fold"/>
</dbReference>
<dbReference type="FunFam" id="2.30.38.10:FF:000001">
    <property type="entry name" value="Non-ribosomal peptide synthetase PvdI"/>
    <property type="match status" value="2"/>
</dbReference>
<dbReference type="Proteomes" id="UP000027142">
    <property type="component" value="Chromosome"/>
</dbReference>
<dbReference type="STRING" id="1246626.BleG1_0499"/>
<keyword evidence="4" id="KW-0597">Phosphoprotein</keyword>
<dbReference type="FunFam" id="3.40.50.980:FF:000001">
    <property type="entry name" value="Non-ribosomal peptide synthetase"/>
    <property type="match status" value="3"/>
</dbReference>
<dbReference type="SUPFAM" id="SSF53474">
    <property type="entry name" value="alpha/beta-Hydrolases"/>
    <property type="match status" value="1"/>
</dbReference>
<gene>
    <name evidence="7" type="ORF">BleG1_0499</name>
</gene>
<dbReference type="Pfam" id="PF00668">
    <property type="entry name" value="Condensation"/>
    <property type="match status" value="3"/>
</dbReference>
<keyword evidence="3" id="KW-0596">Phosphopantetheine</keyword>
<dbReference type="PROSITE" id="PS00455">
    <property type="entry name" value="AMP_BINDING"/>
    <property type="match status" value="3"/>
</dbReference>
<comment type="similarity">
    <text evidence="2">Belongs to the ATP-dependent AMP-binding enzyme family.</text>
</comment>
<dbReference type="Pfam" id="PF00975">
    <property type="entry name" value="Thioesterase"/>
    <property type="match status" value="1"/>
</dbReference>
<reference evidence="7 8" key="1">
    <citation type="journal article" date="2014" name="Gene">
        <title>A comparative genomic analysis of the alkalitolerant soil bacterium Bacillus lehensis G1.</title>
        <authorList>
            <person name="Noor Y.M."/>
            <person name="Samsulrizal N.H."/>
            <person name="Jema'on N.A."/>
            <person name="Low K.O."/>
            <person name="Ramli A.N."/>
            <person name="Alias N.I."/>
            <person name="Damis S.I."/>
            <person name="Fuzi S.F."/>
            <person name="Isa M.N."/>
            <person name="Murad A.M."/>
            <person name="Raih M.F."/>
            <person name="Bakar F.D."/>
            <person name="Najimudin N."/>
            <person name="Mahadi N.M."/>
            <person name="Illias R.M."/>
        </authorList>
    </citation>
    <scope>NUCLEOTIDE SEQUENCE [LARGE SCALE GENOMIC DNA]</scope>
    <source>
        <strain evidence="7 8">G1</strain>
    </source>
</reference>
<dbReference type="NCBIfam" id="TIGR01733">
    <property type="entry name" value="AA-adenyl-dom"/>
    <property type="match status" value="3"/>
</dbReference>
<dbReference type="InterPro" id="IPR001242">
    <property type="entry name" value="Condensation_dom"/>
</dbReference>
<dbReference type="GO" id="GO:0017000">
    <property type="term" value="P:antibiotic biosynthetic process"/>
    <property type="evidence" value="ECO:0007669"/>
    <property type="project" value="UniProtKB-KW"/>
</dbReference>
<dbReference type="InterPro" id="IPR023213">
    <property type="entry name" value="CAT-like_dom_sf"/>
</dbReference>
<dbReference type="Gene3D" id="3.40.50.12780">
    <property type="entry name" value="N-terminal domain of ligase-like"/>
    <property type="match status" value="1"/>
</dbReference>
<dbReference type="KEGG" id="ble:BleG1_0499"/>
<dbReference type="SUPFAM" id="SSF52777">
    <property type="entry name" value="CoA-dependent acyltransferases"/>
    <property type="match status" value="6"/>
</dbReference>
<dbReference type="OrthoDB" id="9765680at2"/>
<dbReference type="Pfam" id="PF13193">
    <property type="entry name" value="AMP-binding_C"/>
    <property type="match status" value="3"/>
</dbReference>
<keyword evidence="5" id="KW-0045">Antibiotic biosynthesis</keyword>
<dbReference type="Gene3D" id="3.30.300.30">
    <property type="match status" value="3"/>
</dbReference>
<dbReference type="EMBL" id="CP003923">
    <property type="protein sequence ID" value="AIC93107.1"/>
    <property type="molecule type" value="Genomic_DNA"/>
</dbReference>
<evidence type="ECO:0000256" key="4">
    <source>
        <dbReference type="ARBA" id="ARBA00022553"/>
    </source>
</evidence>
<evidence type="ECO:0000256" key="5">
    <source>
        <dbReference type="ARBA" id="ARBA00023194"/>
    </source>
</evidence>
<dbReference type="InterPro" id="IPR025110">
    <property type="entry name" value="AMP-bd_C"/>
</dbReference>
<proteinExistence type="inferred from homology"/>